<reference evidence="1" key="1">
    <citation type="submission" date="2020-08" db="EMBL/GenBank/DDBJ databases">
        <title>Genome public.</title>
        <authorList>
            <person name="Liu C."/>
            <person name="Sun Q."/>
        </authorList>
    </citation>
    <scope>NUCLEOTIDE SEQUENCE</scope>
    <source>
        <strain evidence="1">NSJ-24</strain>
    </source>
</reference>
<comment type="caution">
    <text evidence="1">The sequence shown here is derived from an EMBL/GenBank/DDBJ whole genome shotgun (WGS) entry which is preliminary data.</text>
</comment>
<organism evidence="1 2">
    <name type="scientific">Lentihominibacter hominis</name>
    <dbReference type="NCBI Taxonomy" id="2763645"/>
    <lineage>
        <taxon>Bacteria</taxon>
        <taxon>Bacillati</taxon>
        <taxon>Bacillota</taxon>
        <taxon>Clostridia</taxon>
        <taxon>Peptostreptococcales</taxon>
        <taxon>Anaerovoracaceae</taxon>
        <taxon>Lentihominibacter</taxon>
    </lineage>
</organism>
<keyword evidence="2" id="KW-1185">Reference proteome</keyword>
<evidence type="ECO:0000313" key="1">
    <source>
        <dbReference type="EMBL" id="MBC8567808.1"/>
    </source>
</evidence>
<dbReference type="PROSITE" id="PS51257">
    <property type="entry name" value="PROKAR_LIPOPROTEIN"/>
    <property type="match status" value="1"/>
</dbReference>
<dbReference type="Proteomes" id="UP000610862">
    <property type="component" value="Unassembled WGS sequence"/>
</dbReference>
<dbReference type="RefSeq" id="WP_177270878.1">
    <property type="nucleotide sequence ID" value="NZ_JACRTA010000001.1"/>
</dbReference>
<sequence>MPIRVVPRKLMPSSLIFEMKAFFITSGSIACDTDKMWRCLAAKRVGAADFVWNCTIIQLKKGKNYEKLQ</sequence>
<dbReference type="EMBL" id="JACRTA010000001">
    <property type="protein sequence ID" value="MBC8567808.1"/>
    <property type="molecule type" value="Genomic_DNA"/>
</dbReference>
<gene>
    <name evidence="1" type="ORF">H8692_03390</name>
</gene>
<dbReference type="AlphaFoldDB" id="A0A926E604"/>
<protein>
    <submittedName>
        <fullName evidence="1">Uncharacterized protein</fullName>
    </submittedName>
</protein>
<proteinExistence type="predicted"/>
<name>A0A926E604_9FIRM</name>
<evidence type="ECO:0000313" key="2">
    <source>
        <dbReference type="Proteomes" id="UP000610862"/>
    </source>
</evidence>
<accession>A0A926E604</accession>